<name>X0Y2Q0_9ZZZZ</name>
<proteinExistence type="predicted"/>
<accession>X0Y2Q0</accession>
<dbReference type="EMBL" id="BARS01042443">
    <property type="protein sequence ID" value="GAG41652.1"/>
    <property type="molecule type" value="Genomic_DNA"/>
</dbReference>
<gene>
    <name evidence="1" type="ORF">S01H1_64397</name>
</gene>
<comment type="caution">
    <text evidence="1">The sequence shown here is derived from an EMBL/GenBank/DDBJ whole genome shotgun (WGS) entry which is preliminary data.</text>
</comment>
<evidence type="ECO:0000313" key="1">
    <source>
        <dbReference type="EMBL" id="GAG41652.1"/>
    </source>
</evidence>
<reference evidence="1" key="1">
    <citation type="journal article" date="2014" name="Front. Microbiol.">
        <title>High frequency of phylogenetically diverse reductive dehalogenase-homologous genes in deep subseafloor sedimentary metagenomes.</title>
        <authorList>
            <person name="Kawai M."/>
            <person name="Futagami T."/>
            <person name="Toyoda A."/>
            <person name="Takaki Y."/>
            <person name="Nishi S."/>
            <person name="Hori S."/>
            <person name="Arai W."/>
            <person name="Tsubouchi T."/>
            <person name="Morono Y."/>
            <person name="Uchiyama I."/>
            <person name="Ito T."/>
            <person name="Fujiyama A."/>
            <person name="Inagaki F."/>
            <person name="Takami H."/>
        </authorList>
    </citation>
    <scope>NUCLEOTIDE SEQUENCE</scope>
    <source>
        <strain evidence="1">Expedition CK06-06</strain>
    </source>
</reference>
<protein>
    <submittedName>
        <fullName evidence="1">Uncharacterized protein</fullName>
    </submittedName>
</protein>
<sequence length="101" mass="11910">MIKTAIKHWIYEACINKLFNGFFVNFKKPDISFNPTDGEVYAFIEVTGLSIPHLNRIYYNCEIRHTVSTDIIGMYKLVYGKSSQMIRYFYLTKEHIASWSK</sequence>
<organism evidence="1">
    <name type="scientific">marine sediment metagenome</name>
    <dbReference type="NCBI Taxonomy" id="412755"/>
    <lineage>
        <taxon>unclassified sequences</taxon>
        <taxon>metagenomes</taxon>
        <taxon>ecological metagenomes</taxon>
    </lineage>
</organism>
<dbReference type="AlphaFoldDB" id="X0Y2Q0"/>